<dbReference type="GO" id="GO:0004609">
    <property type="term" value="F:phosphatidylserine decarboxylase activity"/>
    <property type="evidence" value="ECO:0007669"/>
    <property type="project" value="UniProtKB-UniRule"/>
</dbReference>
<name>A0A841GKB4_9BACT</name>
<dbReference type="InterPro" id="IPR003817">
    <property type="entry name" value="PS_Dcarbxylase"/>
</dbReference>
<comment type="subunit">
    <text evidence="12">Heterodimer of a large membrane-associated beta subunit and a small pyruvoyl-containing alpha subunit.</text>
</comment>
<comment type="caution">
    <text evidence="13">The sequence shown here is derived from an EMBL/GenBank/DDBJ whole genome shotgun (WGS) entry which is preliminary data.</text>
</comment>
<feature type="active site" description="Schiff-base intermediate with substrate; via pyruvic acid; for decarboxylase activity" evidence="12">
    <location>
        <position position="270"/>
    </location>
</feature>
<evidence type="ECO:0000256" key="8">
    <source>
        <dbReference type="ARBA" id="ARBA00023209"/>
    </source>
</evidence>
<dbReference type="HAMAP" id="MF_00662">
    <property type="entry name" value="PS_decarb_PSD_B_type1"/>
    <property type="match status" value="1"/>
</dbReference>
<dbReference type="PANTHER" id="PTHR10067">
    <property type="entry name" value="PHOSPHATIDYLSERINE DECARBOXYLASE"/>
    <property type="match status" value="1"/>
</dbReference>
<feature type="site" description="Cleavage (non-hydrolytic); by autocatalysis" evidence="12">
    <location>
        <begin position="269"/>
        <end position="270"/>
    </location>
</feature>
<feature type="modified residue" description="Pyruvic acid (Ser); by autocatalysis" evidence="12">
    <location>
        <position position="270"/>
    </location>
</feature>
<comment type="similarity">
    <text evidence="12">Belongs to the phosphatidylserine decarboxylase family. PSD-B subfamily. Prokaryotic type I sub-subfamily.</text>
</comment>
<evidence type="ECO:0000256" key="12">
    <source>
        <dbReference type="HAMAP-Rule" id="MF_00662"/>
    </source>
</evidence>
<feature type="active site" description="Charge relay system; for autoendoproteolytic cleavage activity" evidence="12">
    <location>
        <position position="270"/>
    </location>
</feature>
<comment type="subcellular location">
    <subcellularLocation>
        <location evidence="12">Cell membrane</location>
        <topology evidence="12">Peripheral membrane protein</topology>
    </subcellularLocation>
</comment>
<gene>
    <name evidence="12" type="primary">psd</name>
    <name evidence="13" type="ORF">HNQ61_000776</name>
</gene>
<evidence type="ECO:0000256" key="7">
    <source>
        <dbReference type="ARBA" id="ARBA00023145"/>
    </source>
</evidence>
<keyword evidence="3 12" id="KW-0444">Lipid biosynthesis</keyword>
<keyword evidence="7 12" id="KW-0865">Zymogen</keyword>
<evidence type="ECO:0000313" key="14">
    <source>
        <dbReference type="Proteomes" id="UP000582837"/>
    </source>
</evidence>
<keyword evidence="2 12" id="KW-1003">Cell membrane</keyword>
<accession>A0A841GKB4</accession>
<keyword evidence="4 12" id="KW-0210">Decarboxylase</keyword>
<dbReference type="InterPro" id="IPR033178">
    <property type="entry name" value="PSD_type1_pro"/>
</dbReference>
<comment type="pathway">
    <text evidence="12">Phospholipid metabolism; phosphatidylethanolamine biosynthesis; phosphatidylethanolamine from CDP-diacylglycerol: step 2/2.</text>
</comment>
<dbReference type="RefSeq" id="WP_170038136.1">
    <property type="nucleotide sequence ID" value="NZ_JABDTL010000002.1"/>
</dbReference>
<evidence type="ECO:0000313" key="13">
    <source>
        <dbReference type="EMBL" id="MBB6069161.1"/>
    </source>
</evidence>
<proteinExistence type="inferred from homology"/>
<comment type="pathway">
    <text evidence="1">Lipid metabolism.</text>
</comment>
<keyword evidence="11 12" id="KW-0670">Pyruvate</keyword>
<dbReference type="GO" id="GO:0005886">
    <property type="term" value="C:plasma membrane"/>
    <property type="evidence" value="ECO:0007669"/>
    <property type="project" value="UniProtKB-SubCell"/>
</dbReference>
<keyword evidence="5 12" id="KW-0443">Lipid metabolism</keyword>
<dbReference type="EMBL" id="JACHIA010000002">
    <property type="protein sequence ID" value="MBB6069161.1"/>
    <property type="molecule type" value="Genomic_DNA"/>
</dbReference>
<evidence type="ECO:0000256" key="3">
    <source>
        <dbReference type="ARBA" id="ARBA00022516"/>
    </source>
</evidence>
<dbReference type="Proteomes" id="UP000582837">
    <property type="component" value="Unassembled WGS sequence"/>
</dbReference>
<evidence type="ECO:0000256" key="9">
    <source>
        <dbReference type="ARBA" id="ARBA00023239"/>
    </source>
</evidence>
<feature type="active site" description="Charge relay system; for autoendoproteolytic cleavage activity" evidence="12">
    <location>
        <position position="102"/>
    </location>
</feature>
<evidence type="ECO:0000256" key="11">
    <source>
        <dbReference type="ARBA" id="ARBA00023317"/>
    </source>
</evidence>
<dbReference type="AlphaFoldDB" id="A0A841GKB4"/>
<dbReference type="InterPro" id="IPR033177">
    <property type="entry name" value="PSD-B"/>
</dbReference>
<evidence type="ECO:0000256" key="10">
    <source>
        <dbReference type="ARBA" id="ARBA00023264"/>
    </source>
</evidence>
<comment type="catalytic activity">
    <reaction evidence="12">
        <text>a 1,2-diacyl-sn-glycero-3-phospho-L-serine + H(+) = a 1,2-diacyl-sn-glycero-3-phosphoethanolamine + CO2</text>
        <dbReference type="Rhea" id="RHEA:20828"/>
        <dbReference type="ChEBI" id="CHEBI:15378"/>
        <dbReference type="ChEBI" id="CHEBI:16526"/>
        <dbReference type="ChEBI" id="CHEBI:57262"/>
        <dbReference type="ChEBI" id="CHEBI:64612"/>
        <dbReference type="EC" id="4.1.1.65"/>
    </reaction>
</comment>
<comment type="function">
    <text evidence="12">Catalyzes the formation of phosphatidylethanolamine (PtdEtn) from phosphatidylserine (PtdSer).</text>
</comment>
<feature type="chain" id="PRO_5033189294" description="Phosphatidylserine decarboxylase beta chain" evidence="12">
    <location>
        <begin position="1"/>
        <end position="269"/>
    </location>
</feature>
<protein>
    <recommendedName>
        <fullName evidence="12">Phosphatidylserine decarboxylase proenzyme</fullName>
        <ecNumber evidence="12">4.1.1.65</ecNumber>
    </recommendedName>
    <component>
        <recommendedName>
            <fullName evidence="12">Phosphatidylserine decarboxylase alpha chain</fullName>
        </recommendedName>
    </component>
    <component>
        <recommendedName>
            <fullName evidence="12">Phosphatidylserine decarboxylase beta chain</fullName>
        </recommendedName>
    </component>
</protein>
<comment type="PTM">
    <text evidence="12">Is synthesized initially as an inactive proenzyme. Formation of the active enzyme involves a self-maturation process in which the active site pyruvoyl group is generated from an internal serine residue via an autocatalytic post-translational modification. Two non-identical subunits are generated from the proenzyme in this reaction, and the pyruvate is formed at the N-terminus of the alpha chain, which is derived from the carboxyl end of the proenzyme. The autoendoproteolytic cleavage occurs by a canonical serine protease mechanism, in which the side chain hydroxyl group of the serine supplies its oxygen atom to form the C-terminus of the beta chain, while the remainder of the serine residue undergoes an oxidative deamination to produce ammonia and the pyruvoyl prosthetic group on the alpha chain. During this reaction, the Ser that is part of the protease active site of the proenzyme becomes the pyruvoyl prosthetic group, which constitutes an essential element of the active site of the mature decarboxylase.</text>
</comment>
<organism evidence="13 14">
    <name type="scientific">Longimicrobium terrae</name>
    <dbReference type="NCBI Taxonomy" id="1639882"/>
    <lineage>
        <taxon>Bacteria</taxon>
        <taxon>Pseudomonadati</taxon>
        <taxon>Gemmatimonadota</taxon>
        <taxon>Longimicrobiia</taxon>
        <taxon>Longimicrobiales</taxon>
        <taxon>Longimicrobiaceae</taxon>
        <taxon>Longimicrobium</taxon>
    </lineage>
</organism>
<evidence type="ECO:0000256" key="5">
    <source>
        <dbReference type="ARBA" id="ARBA00023098"/>
    </source>
</evidence>
<dbReference type="GO" id="GO:0006646">
    <property type="term" value="P:phosphatidylethanolamine biosynthetic process"/>
    <property type="evidence" value="ECO:0007669"/>
    <property type="project" value="UniProtKB-UniRule"/>
</dbReference>
<evidence type="ECO:0000256" key="1">
    <source>
        <dbReference type="ARBA" id="ARBA00005189"/>
    </source>
</evidence>
<keyword evidence="10 12" id="KW-1208">Phospholipid metabolism</keyword>
<evidence type="ECO:0000256" key="2">
    <source>
        <dbReference type="ARBA" id="ARBA00022475"/>
    </source>
</evidence>
<dbReference type="NCBIfam" id="TIGR00163">
    <property type="entry name" value="PS_decarb"/>
    <property type="match status" value="1"/>
</dbReference>
<keyword evidence="6 12" id="KW-0472">Membrane</keyword>
<dbReference type="Pfam" id="PF02666">
    <property type="entry name" value="PS_Dcarbxylase"/>
    <property type="match status" value="1"/>
</dbReference>
<evidence type="ECO:0000256" key="4">
    <source>
        <dbReference type="ARBA" id="ARBA00022793"/>
    </source>
</evidence>
<dbReference type="UniPathway" id="UPA00558">
    <property type="reaction ID" value="UER00616"/>
</dbReference>
<sequence>MHRSDHQPDLPPLQWRAALSLLRRLPQGALSRGFGRLADAHIPPGMRNAVLGAFARAVGADASEAELPLEAYPTLNRFFTRQLAAGARTWPVDASALASPVDGAVGQLGVIREGRLIQAKGRLYDVAQLLEDPAAAARYEGGAFITLYLSPRDYHRIHAPLGGEIREARHVPGALLPVNAAAVAHMPDLFARNERLMCHIDGEAGRVAVVAVGAYNVGRISAAFDREWNAPAGASAWVTNRRGLQSAARRYEPAVPVRRGDEIMTFHLGSTVVLVFEPGHVTLDPGLKPGDAVRLGQALGRWG</sequence>
<evidence type="ECO:0000256" key="6">
    <source>
        <dbReference type="ARBA" id="ARBA00023136"/>
    </source>
</evidence>
<reference evidence="13 14" key="1">
    <citation type="submission" date="2020-08" db="EMBL/GenBank/DDBJ databases">
        <title>Genomic Encyclopedia of Type Strains, Phase IV (KMG-IV): sequencing the most valuable type-strain genomes for metagenomic binning, comparative biology and taxonomic classification.</title>
        <authorList>
            <person name="Goeker M."/>
        </authorList>
    </citation>
    <scope>NUCLEOTIDE SEQUENCE [LARGE SCALE GENOMIC DNA]</scope>
    <source>
        <strain evidence="13 14">DSM 29007</strain>
    </source>
</reference>
<dbReference type="PANTHER" id="PTHR10067:SF6">
    <property type="entry name" value="PHOSPHATIDYLSERINE DECARBOXYLASE PROENZYME, MITOCHONDRIAL"/>
    <property type="match status" value="1"/>
</dbReference>
<feature type="chain" id="PRO_5033189293" description="Phosphatidylserine decarboxylase alpha chain" evidence="12">
    <location>
        <begin position="270"/>
        <end position="303"/>
    </location>
</feature>
<feature type="active site" description="Charge relay system; for autoendoproteolytic cleavage activity" evidence="12">
    <location>
        <position position="158"/>
    </location>
</feature>
<keyword evidence="9 12" id="KW-0456">Lyase</keyword>
<comment type="cofactor">
    <cofactor evidence="12">
        <name>pyruvate</name>
        <dbReference type="ChEBI" id="CHEBI:15361"/>
    </cofactor>
    <text evidence="12">Binds 1 pyruvoyl group covalently per subunit.</text>
</comment>
<dbReference type="EC" id="4.1.1.65" evidence="12"/>
<keyword evidence="8 12" id="KW-0594">Phospholipid biosynthesis</keyword>
<keyword evidence="14" id="KW-1185">Reference proteome</keyword>